<keyword evidence="2" id="KW-1185">Reference proteome</keyword>
<dbReference type="OrthoDB" id="7428332at2"/>
<dbReference type="EMBL" id="FMTS01000007">
    <property type="protein sequence ID" value="SCW79159.1"/>
    <property type="molecule type" value="Genomic_DNA"/>
</dbReference>
<sequence>MKKTIAAIALGAGGIMLIACTPSVNVNVNLAPIYAKLDVNVKVQLDQDVKALIQQNPDLF</sequence>
<dbReference type="Proteomes" id="UP000199150">
    <property type="component" value="Unassembled WGS sequence"/>
</dbReference>
<organism evidence="1 2">
    <name type="scientific">Asticcacaulis taihuensis</name>
    <dbReference type="NCBI Taxonomy" id="260084"/>
    <lineage>
        <taxon>Bacteria</taxon>
        <taxon>Pseudomonadati</taxon>
        <taxon>Pseudomonadota</taxon>
        <taxon>Alphaproteobacteria</taxon>
        <taxon>Caulobacterales</taxon>
        <taxon>Caulobacteraceae</taxon>
        <taxon>Asticcacaulis</taxon>
    </lineage>
</organism>
<dbReference type="STRING" id="260084.SAMN02927928_3458"/>
<evidence type="ECO:0000313" key="1">
    <source>
        <dbReference type="EMBL" id="SCW79159.1"/>
    </source>
</evidence>
<protein>
    <submittedName>
        <fullName evidence="1">YnbE-like lipoprotein</fullName>
    </submittedName>
</protein>
<evidence type="ECO:0000313" key="2">
    <source>
        <dbReference type="Proteomes" id="UP000199150"/>
    </source>
</evidence>
<accession>A0A1G4TEW5</accession>
<dbReference type="AlphaFoldDB" id="A0A1G4TEW5"/>
<name>A0A1G4TEW5_9CAUL</name>
<reference evidence="2" key="1">
    <citation type="submission" date="2016-10" db="EMBL/GenBank/DDBJ databases">
        <authorList>
            <person name="Varghese N."/>
            <person name="Submissions S."/>
        </authorList>
    </citation>
    <scope>NUCLEOTIDE SEQUENCE [LARGE SCALE GENOMIC DNA]</scope>
    <source>
        <strain evidence="2">CGMCC 1.3431</strain>
    </source>
</reference>
<proteinExistence type="predicted"/>
<gene>
    <name evidence="1" type="ORF">SAMN02927928_3458</name>
</gene>
<keyword evidence="1" id="KW-0449">Lipoprotein</keyword>
<dbReference type="RefSeq" id="WP_090650372.1">
    <property type="nucleotide sequence ID" value="NZ_CBCRYE010000007.1"/>
</dbReference>
<dbReference type="PROSITE" id="PS51257">
    <property type="entry name" value="PROKAR_LIPOPROTEIN"/>
    <property type="match status" value="1"/>
</dbReference>